<evidence type="ECO:0000313" key="2">
    <source>
        <dbReference type="WBParaSite" id="EN70_3397"/>
    </source>
</evidence>
<dbReference type="STRING" id="7209.A0A1I7VJY7"/>
<protein>
    <submittedName>
        <fullName evidence="2">Protein kinase domain-containing protein</fullName>
    </submittedName>
</protein>
<dbReference type="InterPro" id="IPR011009">
    <property type="entry name" value="Kinase-like_dom_sf"/>
</dbReference>
<reference evidence="1" key="1">
    <citation type="submission" date="2012-04" db="EMBL/GenBank/DDBJ databases">
        <title>The Genome Sequence of Loa loa.</title>
        <authorList>
            <consortium name="The Broad Institute Genome Sequencing Platform"/>
            <consortium name="Broad Institute Genome Sequencing Center for Infectious Disease"/>
            <person name="Nutman T.B."/>
            <person name="Fink D.L."/>
            <person name="Russ C."/>
            <person name="Young S."/>
            <person name="Zeng Q."/>
            <person name="Gargeya S."/>
            <person name="Alvarado L."/>
            <person name="Berlin A."/>
            <person name="Chapman S.B."/>
            <person name="Chen Z."/>
            <person name="Freedman E."/>
            <person name="Gellesch M."/>
            <person name="Goldberg J."/>
            <person name="Griggs A."/>
            <person name="Gujja S."/>
            <person name="Heilman E.R."/>
            <person name="Heiman D."/>
            <person name="Howarth C."/>
            <person name="Mehta T."/>
            <person name="Neiman D."/>
            <person name="Pearson M."/>
            <person name="Roberts A."/>
            <person name="Saif S."/>
            <person name="Shea T."/>
            <person name="Shenoy N."/>
            <person name="Sisk P."/>
            <person name="Stolte C."/>
            <person name="Sykes S."/>
            <person name="White J."/>
            <person name="Yandava C."/>
            <person name="Haas B."/>
            <person name="Henn M.R."/>
            <person name="Nusbaum C."/>
            <person name="Birren B."/>
        </authorList>
    </citation>
    <scope>NUCLEOTIDE SEQUENCE [LARGE SCALE GENOMIC DNA]</scope>
</reference>
<dbReference type="SUPFAM" id="SSF56112">
    <property type="entry name" value="Protein kinase-like (PK-like)"/>
    <property type="match status" value="1"/>
</dbReference>
<reference evidence="2" key="2">
    <citation type="submission" date="2016-11" db="UniProtKB">
        <authorList>
            <consortium name="WormBaseParasite"/>
        </authorList>
    </citation>
    <scope>IDENTIFICATION</scope>
</reference>
<keyword evidence="1" id="KW-1185">Reference proteome</keyword>
<organism evidence="1 2">
    <name type="scientific">Loa loa</name>
    <name type="common">Eye worm</name>
    <name type="synonym">Filaria loa</name>
    <dbReference type="NCBI Taxonomy" id="7209"/>
    <lineage>
        <taxon>Eukaryota</taxon>
        <taxon>Metazoa</taxon>
        <taxon>Ecdysozoa</taxon>
        <taxon>Nematoda</taxon>
        <taxon>Chromadorea</taxon>
        <taxon>Rhabditida</taxon>
        <taxon>Spirurina</taxon>
        <taxon>Spiruromorpha</taxon>
        <taxon>Filarioidea</taxon>
        <taxon>Onchocercidae</taxon>
        <taxon>Loa</taxon>
    </lineage>
</organism>
<proteinExistence type="predicted"/>
<dbReference type="Proteomes" id="UP000095285">
    <property type="component" value="Unassembled WGS sequence"/>
</dbReference>
<evidence type="ECO:0000313" key="1">
    <source>
        <dbReference type="Proteomes" id="UP000095285"/>
    </source>
</evidence>
<dbReference type="WBParaSite" id="EN70_3397">
    <property type="protein sequence ID" value="EN70_3397"/>
    <property type="gene ID" value="EN70_3397"/>
</dbReference>
<dbReference type="AlphaFoldDB" id="A0A1I7VJY7"/>
<accession>A0A1I7VJY7</accession>
<dbReference type="Gene3D" id="3.30.200.20">
    <property type="entry name" value="Phosphorylase Kinase, domain 1"/>
    <property type="match status" value="1"/>
</dbReference>
<sequence length="132" mass="14632">MQKNEEAIASGGTTRLLFLSGSQINKHFNINQLISAGGFGQIHSHSLATNTFTQRRVQQIGVYSGTNINTGELVAIKAESIDAKIPLLRIEATCLEALNHTIRQNYRKPPKEPIPNYYGYGETHDVRYMVGS</sequence>
<name>A0A1I7VJY7_LOALO</name>